<accession>A0A2N5C3D3</accession>
<dbReference type="SMART" id="SM00345">
    <property type="entry name" value="HTH_GNTR"/>
    <property type="match status" value="1"/>
</dbReference>
<dbReference type="RefSeq" id="WP_101685192.1">
    <property type="nucleotide sequence ID" value="NZ_PJRP01000023.1"/>
</dbReference>
<dbReference type="SUPFAM" id="SSF46785">
    <property type="entry name" value="Winged helix' DNA-binding domain"/>
    <property type="match status" value="1"/>
</dbReference>
<dbReference type="Gene3D" id="1.20.120.530">
    <property type="entry name" value="GntR ligand-binding domain-like"/>
    <property type="match status" value="1"/>
</dbReference>
<feature type="domain" description="HTH gntR-type" evidence="4">
    <location>
        <begin position="12"/>
        <end position="79"/>
    </location>
</feature>
<dbReference type="PRINTS" id="PR00035">
    <property type="entry name" value="HTHGNTR"/>
</dbReference>
<sequence length="224" mass="24602">METDLFIKRDMTTLRQQVTARLRDAIVAGTWAPGLRLVERELCDSLGVSRPLVREALQQLEAEGLINLVPHKGPMVATISVEESQQIYAVRAYLEACIGEGFARCASDAQIKRLREALRYLATPEASMSTDALVNGKNEFYAILMEGSGNKIASQMLTQLNNRITLLRRVSLGRSGRLAESLKELDAAVTAIEKRDAETARKLCFEHVVSAASAAQEARTLAEA</sequence>
<dbReference type="InterPro" id="IPR011711">
    <property type="entry name" value="GntR_C"/>
</dbReference>
<dbReference type="Proteomes" id="UP000234341">
    <property type="component" value="Unassembled WGS sequence"/>
</dbReference>
<dbReference type="Gene3D" id="1.10.10.10">
    <property type="entry name" value="Winged helix-like DNA-binding domain superfamily/Winged helix DNA-binding domain"/>
    <property type="match status" value="1"/>
</dbReference>
<keyword evidence="1" id="KW-0805">Transcription regulation</keyword>
<dbReference type="Pfam" id="PF00392">
    <property type="entry name" value="GntR"/>
    <property type="match status" value="1"/>
</dbReference>
<organism evidence="5 6">
    <name type="scientific">Cupriavidus pauculus</name>
    <dbReference type="NCBI Taxonomy" id="82633"/>
    <lineage>
        <taxon>Bacteria</taxon>
        <taxon>Pseudomonadati</taxon>
        <taxon>Pseudomonadota</taxon>
        <taxon>Betaproteobacteria</taxon>
        <taxon>Burkholderiales</taxon>
        <taxon>Burkholderiaceae</taxon>
        <taxon>Cupriavidus</taxon>
    </lineage>
</organism>
<name>A0A2N5C3D3_9BURK</name>
<keyword evidence="2" id="KW-0238">DNA-binding</keyword>
<gene>
    <name evidence="5" type="ORF">CYJ10_30570</name>
</gene>
<keyword evidence="3" id="KW-0804">Transcription</keyword>
<dbReference type="PANTHER" id="PTHR43537">
    <property type="entry name" value="TRANSCRIPTIONAL REGULATOR, GNTR FAMILY"/>
    <property type="match status" value="1"/>
</dbReference>
<dbReference type="InterPro" id="IPR008920">
    <property type="entry name" value="TF_FadR/GntR_C"/>
</dbReference>
<evidence type="ECO:0000313" key="5">
    <source>
        <dbReference type="EMBL" id="PLP96732.1"/>
    </source>
</evidence>
<reference evidence="5 6" key="1">
    <citation type="submission" date="2017-12" db="EMBL/GenBank/DDBJ databases">
        <title>Genome sequence of the active heterotrophic nitrifier-denitrifier, Cupriavidus pauculus UM1.</title>
        <authorList>
            <person name="Putonti C."/>
            <person name="Castignetti D."/>
        </authorList>
    </citation>
    <scope>NUCLEOTIDE SEQUENCE [LARGE SCALE GENOMIC DNA]</scope>
    <source>
        <strain evidence="5 6">UM1</strain>
    </source>
</reference>
<dbReference type="SUPFAM" id="SSF48008">
    <property type="entry name" value="GntR ligand-binding domain-like"/>
    <property type="match status" value="1"/>
</dbReference>
<dbReference type="AlphaFoldDB" id="A0A2N5C3D3"/>
<dbReference type="InterPro" id="IPR036390">
    <property type="entry name" value="WH_DNA-bd_sf"/>
</dbReference>
<evidence type="ECO:0000259" key="4">
    <source>
        <dbReference type="PROSITE" id="PS50949"/>
    </source>
</evidence>
<dbReference type="CDD" id="cd07377">
    <property type="entry name" value="WHTH_GntR"/>
    <property type="match status" value="1"/>
</dbReference>
<proteinExistence type="predicted"/>
<dbReference type="InterPro" id="IPR036388">
    <property type="entry name" value="WH-like_DNA-bd_sf"/>
</dbReference>
<dbReference type="Pfam" id="PF07729">
    <property type="entry name" value="FCD"/>
    <property type="match status" value="1"/>
</dbReference>
<evidence type="ECO:0000256" key="1">
    <source>
        <dbReference type="ARBA" id="ARBA00023015"/>
    </source>
</evidence>
<dbReference type="PANTHER" id="PTHR43537:SF24">
    <property type="entry name" value="GLUCONATE OPERON TRANSCRIPTIONAL REPRESSOR"/>
    <property type="match status" value="1"/>
</dbReference>
<dbReference type="InterPro" id="IPR000524">
    <property type="entry name" value="Tscrpt_reg_HTH_GntR"/>
</dbReference>
<dbReference type="EMBL" id="PJRP01000023">
    <property type="protein sequence ID" value="PLP96732.1"/>
    <property type="molecule type" value="Genomic_DNA"/>
</dbReference>
<dbReference type="OrthoDB" id="5450856at2"/>
<dbReference type="GO" id="GO:0003677">
    <property type="term" value="F:DNA binding"/>
    <property type="evidence" value="ECO:0007669"/>
    <property type="project" value="UniProtKB-KW"/>
</dbReference>
<dbReference type="PROSITE" id="PS50949">
    <property type="entry name" value="HTH_GNTR"/>
    <property type="match status" value="1"/>
</dbReference>
<evidence type="ECO:0000256" key="2">
    <source>
        <dbReference type="ARBA" id="ARBA00023125"/>
    </source>
</evidence>
<dbReference type="GO" id="GO:0003700">
    <property type="term" value="F:DNA-binding transcription factor activity"/>
    <property type="evidence" value="ECO:0007669"/>
    <property type="project" value="InterPro"/>
</dbReference>
<protein>
    <submittedName>
        <fullName evidence="5">GntR family transcriptional regulator</fullName>
    </submittedName>
</protein>
<evidence type="ECO:0000256" key="3">
    <source>
        <dbReference type="ARBA" id="ARBA00023163"/>
    </source>
</evidence>
<dbReference type="SMART" id="SM00895">
    <property type="entry name" value="FCD"/>
    <property type="match status" value="1"/>
</dbReference>
<evidence type="ECO:0000313" key="6">
    <source>
        <dbReference type="Proteomes" id="UP000234341"/>
    </source>
</evidence>
<comment type="caution">
    <text evidence="5">The sequence shown here is derived from an EMBL/GenBank/DDBJ whole genome shotgun (WGS) entry which is preliminary data.</text>
</comment>